<evidence type="ECO:0008006" key="4">
    <source>
        <dbReference type="Google" id="ProtNLM"/>
    </source>
</evidence>
<feature type="chain" id="PRO_5027053730" description="Spore coat protein U domain-containing protein" evidence="1">
    <location>
        <begin position="33"/>
        <end position="346"/>
    </location>
</feature>
<accession>A0A6P2REP2</accession>
<dbReference type="RefSeq" id="WP_175025562.1">
    <property type="nucleotide sequence ID" value="NZ_CABVQC010000063.1"/>
</dbReference>
<evidence type="ECO:0000256" key="1">
    <source>
        <dbReference type="SAM" id="SignalP"/>
    </source>
</evidence>
<dbReference type="Proteomes" id="UP000494261">
    <property type="component" value="Unassembled WGS sequence"/>
</dbReference>
<proteinExistence type="predicted"/>
<evidence type="ECO:0000313" key="3">
    <source>
        <dbReference type="Proteomes" id="UP000494261"/>
    </source>
</evidence>
<evidence type="ECO:0000313" key="2">
    <source>
        <dbReference type="EMBL" id="VWC35249.1"/>
    </source>
</evidence>
<dbReference type="EMBL" id="CABVQC010000063">
    <property type="protein sequence ID" value="VWC35249.1"/>
    <property type="molecule type" value="Genomic_DNA"/>
</dbReference>
<feature type="signal peptide" evidence="1">
    <location>
        <begin position="1"/>
        <end position="32"/>
    </location>
</feature>
<sequence>MDCTFGKKWSVVPWGRLVLLLLLLMRSACASAWVLETGPVSNGYSQCSWTDNGNGTVTLGVTIGFNQASSKDVATSGNGGNAFFYSRGIQIYLYDKNGNIQSSSLAASSVTMNGVKHGTAAQPGNYTIYTNLDQAPWTDGRPFTANVTVTISKTRIGDWLGVSIRAANYTSGNDVGEITGAAYVTTDRTGGCTYLDPTVKPPPPPPLDTLVLKVTAPDWDLGELPRGDSQKMFTDPASLLCFETMGAADGIDTVQFVIRADNQNGKVGVNYLLKNAADATQAVPYWIKLSNAATGTATMLPNDSSISVPLIAGRNCFIPTFSTSVGNDVKGGNYSDVLTFTVFSKS</sequence>
<gene>
    <name evidence="2" type="ORF">BLA13014_06510</name>
</gene>
<dbReference type="AlphaFoldDB" id="A0A6P2REP2"/>
<reference evidence="2 3" key="1">
    <citation type="submission" date="2019-09" db="EMBL/GenBank/DDBJ databases">
        <authorList>
            <person name="Depoorter E."/>
        </authorList>
    </citation>
    <scope>NUCLEOTIDE SEQUENCE [LARGE SCALE GENOMIC DNA]</scope>
    <source>
        <strain evidence="2">LMG 13014</strain>
    </source>
</reference>
<name>A0A6P2REP2_9BURK</name>
<protein>
    <recommendedName>
        <fullName evidence="4">Spore coat protein U domain-containing protein</fullName>
    </recommendedName>
</protein>
<keyword evidence="1" id="KW-0732">Signal</keyword>
<organism evidence="2 3">
    <name type="scientific">Burkholderia aenigmatica</name>
    <dbReference type="NCBI Taxonomy" id="2015348"/>
    <lineage>
        <taxon>Bacteria</taxon>
        <taxon>Pseudomonadati</taxon>
        <taxon>Pseudomonadota</taxon>
        <taxon>Betaproteobacteria</taxon>
        <taxon>Burkholderiales</taxon>
        <taxon>Burkholderiaceae</taxon>
        <taxon>Burkholderia</taxon>
        <taxon>Burkholderia cepacia complex</taxon>
    </lineage>
</organism>